<dbReference type="InterPro" id="IPR008141">
    <property type="entry name" value="Ala_DH"/>
</dbReference>
<gene>
    <name evidence="7" type="ORF">I532_16613</name>
</gene>
<dbReference type="InterPro" id="IPR007698">
    <property type="entry name" value="AlaDH/PNT_NAD(H)-bd"/>
</dbReference>
<comment type="caution">
    <text evidence="7">The sequence shown here is derived from an EMBL/GenBank/DDBJ whole genome shotgun (WGS) entry which is preliminary data.</text>
</comment>
<dbReference type="SUPFAM" id="SSF51735">
    <property type="entry name" value="NAD(P)-binding Rossmann-fold domains"/>
    <property type="match status" value="1"/>
</dbReference>
<evidence type="ECO:0000256" key="3">
    <source>
        <dbReference type="ARBA" id="ARBA00012897"/>
    </source>
</evidence>
<feature type="domain" description="Alanine dehydrogenase/pyridine nucleotide transhydrogenase N-terminal" evidence="6">
    <location>
        <begin position="4"/>
        <end position="131"/>
    </location>
</feature>
<dbReference type="InterPro" id="IPR036291">
    <property type="entry name" value="NAD(P)-bd_dom_sf"/>
</dbReference>
<sequence>MIIGTFKELKPGESRVVLTPTEVAELTGGGHTVLIGKGTGENAGFPDQSYAEAGAELRDGMEEIYAEAELIVKVKEILPEEYHLLREGQILFTCLHPAANREEVDVLLDKKVIAFTAEDTHQYGSPNGEVAGKLGALWGAHYLLSVNGGMGKLVGGIGGVPGIQALVIGAGIVGRSAANVLSSLGARVTMMDVNIGVLREAQYLLPKGVDTMFSNRSNIRQVLPHVDLVMNCVKWPKHRKDHLITREMLQLMRKKAVIVDISADVGGAVETYRPTTYEEPVYEVDGIIHFGVDNIPGAAPHTTSIAYAASVFPHIKSIADHGADEAARRNPYLRRGLTSYKGILTHEETALIQQRERTTAEELLGLPAK</sequence>
<evidence type="ECO:0000256" key="2">
    <source>
        <dbReference type="ARBA" id="ARBA00005689"/>
    </source>
</evidence>
<dbReference type="Gene3D" id="3.40.50.720">
    <property type="entry name" value="NAD(P)-binding Rossmann-like Domain"/>
    <property type="match status" value="2"/>
</dbReference>
<keyword evidence="8" id="KW-1185">Reference proteome</keyword>
<dbReference type="EMBL" id="APBN01000007">
    <property type="protein sequence ID" value="EMT51565.1"/>
    <property type="molecule type" value="Genomic_DNA"/>
</dbReference>
<evidence type="ECO:0000259" key="6">
    <source>
        <dbReference type="SMART" id="SM01003"/>
    </source>
</evidence>
<comment type="pathway">
    <text evidence="1">Amino-acid degradation; L-alanine degradation via dehydrogenase pathway; NH(3) and pyruvate from L-alanine: step 1/1.</text>
</comment>
<dbReference type="SUPFAM" id="SSF52283">
    <property type="entry name" value="Formate/glycerate dehydrogenase catalytic domain-like"/>
    <property type="match status" value="1"/>
</dbReference>
<dbReference type="CDD" id="cd05305">
    <property type="entry name" value="L-AlaDH"/>
    <property type="match status" value="1"/>
</dbReference>
<dbReference type="Proteomes" id="UP000012081">
    <property type="component" value="Unassembled WGS sequence"/>
</dbReference>
<evidence type="ECO:0000259" key="5">
    <source>
        <dbReference type="SMART" id="SM01002"/>
    </source>
</evidence>
<accession>M8E7Z1</accession>
<proteinExistence type="inferred from homology"/>
<dbReference type="InterPro" id="IPR007886">
    <property type="entry name" value="AlaDH/PNT_N"/>
</dbReference>
<reference evidence="7 8" key="1">
    <citation type="submission" date="2013-03" db="EMBL/GenBank/DDBJ databases">
        <title>Assembly of a new bacterial strain Brevibacillus borstelensis AK1.</title>
        <authorList>
            <person name="Rajan I."/>
            <person name="PoliReddy D."/>
            <person name="Sugumar T."/>
            <person name="Rathinam K."/>
            <person name="Alqarawi S."/>
            <person name="Khalil A.B."/>
            <person name="Sivakumar N."/>
        </authorList>
    </citation>
    <scope>NUCLEOTIDE SEQUENCE [LARGE SCALE GENOMIC DNA]</scope>
    <source>
        <strain evidence="7 8">AK1</strain>
    </source>
</reference>
<dbReference type="SMART" id="SM01003">
    <property type="entry name" value="AlaDh_PNT_N"/>
    <property type="match status" value="1"/>
</dbReference>
<name>M8E7Z1_9BACL</name>
<evidence type="ECO:0000256" key="1">
    <source>
        <dbReference type="ARBA" id="ARBA00005206"/>
    </source>
</evidence>
<dbReference type="Pfam" id="PF01262">
    <property type="entry name" value="AlaDh_PNT_C"/>
    <property type="match status" value="1"/>
</dbReference>
<dbReference type="EC" id="1.4.1.1" evidence="3"/>
<dbReference type="PANTHER" id="PTHR42795:SF1">
    <property type="entry name" value="ALANINE DEHYDROGENASE"/>
    <property type="match status" value="1"/>
</dbReference>
<dbReference type="SMART" id="SM01002">
    <property type="entry name" value="AlaDh_PNT_C"/>
    <property type="match status" value="1"/>
</dbReference>
<dbReference type="RefSeq" id="WP_003389602.1">
    <property type="nucleotide sequence ID" value="NZ_APBN01000007.1"/>
</dbReference>
<dbReference type="AlphaFoldDB" id="M8E7Z1"/>
<feature type="domain" description="Alanine dehydrogenase/pyridine nucleotide transhydrogenase NAD(H)-binding" evidence="5">
    <location>
        <begin position="143"/>
        <end position="291"/>
    </location>
</feature>
<dbReference type="GO" id="GO:0005886">
    <property type="term" value="C:plasma membrane"/>
    <property type="evidence" value="ECO:0007669"/>
    <property type="project" value="TreeGrafter"/>
</dbReference>
<dbReference type="Pfam" id="PF05222">
    <property type="entry name" value="AlaDh_PNT_N"/>
    <property type="match status" value="1"/>
</dbReference>
<dbReference type="STRING" id="1300222.I532_16613"/>
<dbReference type="GO" id="GO:0042853">
    <property type="term" value="P:L-alanine catabolic process"/>
    <property type="evidence" value="ECO:0007669"/>
    <property type="project" value="InterPro"/>
</dbReference>
<evidence type="ECO:0000313" key="7">
    <source>
        <dbReference type="EMBL" id="EMT51565.1"/>
    </source>
</evidence>
<dbReference type="OrthoDB" id="9804592at2"/>
<dbReference type="PANTHER" id="PTHR42795">
    <property type="entry name" value="ALANINE DEHYDROGENASE"/>
    <property type="match status" value="1"/>
</dbReference>
<evidence type="ECO:0000313" key="8">
    <source>
        <dbReference type="Proteomes" id="UP000012081"/>
    </source>
</evidence>
<evidence type="ECO:0000256" key="4">
    <source>
        <dbReference type="ARBA" id="ARBA00023002"/>
    </source>
</evidence>
<comment type="similarity">
    <text evidence="2">Belongs to the AlaDH/PNT family.</text>
</comment>
<keyword evidence="4" id="KW-0560">Oxidoreductase</keyword>
<protein>
    <recommendedName>
        <fullName evidence="3">alanine dehydrogenase</fullName>
        <ecNumber evidence="3">1.4.1.1</ecNumber>
    </recommendedName>
</protein>
<organism evidence="7 8">
    <name type="scientific">Brevibacillus borstelensis AK1</name>
    <dbReference type="NCBI Taxonomy" id="1300222"/>
    <lineage>
        <taxon>Bacteria</taxon>
        <taxon>Bacillati</taxon>
        <taxon>Bacillota</taxon>
        <taxon>Bacilli</taxon>
        <taxon>Bacillales</taxon>
        <taxon>Paenibacillaceae</taxon>
        <taxon>Brevibacillus</taxon>
    </lineage>
</organism>
<dbReference type="GO" id="GO:0000286">
    <property type="term" value="F:alanine dehydrogenase activity"/>
    <property type="evidence" value="ECO:0007669"/>
    <property type="project" value="UniProtKB-EC"/>
</dbReference>
<dbReference type="PATRIC" id="fig|1300222.3.peg.3478"/>